<evidence type="ECO:0000313" key="2">
    <source>
        <dbReference type="Proteomes" id="UP000242818"/>
    </source>
</evidence>
<accession>A0A1C4E7U2</accession>
<name>A0A1C4E7U2_9BACT</name>
<gene>
    <name evidence="1" type="ORF">GA0116948_107147</name>
</gene>
<protein>
    <submittedName>
        <fullName evidence="1">Uncharacterized protein</fullName>
    </submittedName>
</protein>
<sequence>MHVLMNQILVFKTNILSANAEVRVALLLNAQSNVLQWSIDHEDIDEVLRVVVLGMEEADLMSLLNGLGLQCTPLRDELVPESRFQF</sequence>
<organism evidence="1 2">
    <name type="scientific">Chitinophaga costaii</name>
    <dbReference type="NCBI Taxonomy" id="1335309"/>
    <lineage>
        <taxon>Bacteria</taxon>
        <taxon>Pseudomonadati</taxon>
        <taxon>Bacteroidota</taxon>
        <taxon>Chitinophagia</taxon>
        <taxon>Chitinophagales</taxon>
        <taxon>Chitinophagaceae</taxon>
        <taxon>Chitinophaga</taxon>
    </lineage>
</organism>
<dbReference type="AlphaFoldDB" id="A0A1C4E7U2"/>
<dbReference type="EMBL" id="FMAR01000007">
    <property type="protein sequence ID" value="SCC39634.1"/>
    <property type="molecule type" value="Genomic_DNA"/>
</dbReference>
<proteinExistence type="predicted"/>
<dbReference type="Proteomes" id="UP000242818">
    <property type="component" value="Unassembled WGS sequence"/>
</dbReference>
<keyword evidence="2" id="KW-1185">Reference proteome</keyword>
<reference evidence="1 2" key="1">
    <citation type="submission" date="2016-08" db="EMBL/GenBank/DDBJ databases">
        <authorList>
            <person name="Seilhamer J.J."/>
        </authorList>
    </citation>
    <scope>NUCLEOTIDE SEQUENCE [LARGE SCALE GENOMIC DNA]</scope>
    <source>
        <strain evidence="1 2">A37T2</strain>
    </source>
</reference>
<evidence type="ECO:0000313" key="1">
    <source>
        <dbReference type="EMBL" id="SCC39634.1"/>
    </source>
</evidence>